<dbReference type="PANTHER" id="PTHR21844:SF2">
    <property type="entry name" value="PROLINE-RICH AKT1 SUBSTRATE 1"/>
    <property type="match status" value="1"/>
</dbReference>
<name>A0AAV8WZ46_9CUCU</name>
<reference evidence="2" key="1">
    <citation type="journal article" date="2023" name="Insect Mol. Biol.">
        <title>Genome sequencing provides insights into the evolution of gene families encoding plant cell wall-degrading enzymes in longhorned beetles.</title>
        <authorList>
            <person name="Shin N.R."/>
            <person name="Okamura Y."/>
            <person name="Kirsch R."/>
            <person name="Pauchet Y."/>
        </authorList>
    </citation>
    <scope>NUCLEOTIDE SEQUENCE</scope>
    <source>
        <strain evidence="2">RBIC_L_NR</strain>
    </source>
</reference>
<dbReference type="PANTHER" id="PTHR21844">
    <property type="entry name" value="AKT1 SUBSTRATE 1 PROTEIN"/>
    <property type="match status" value="1"/>
</dbReference>
<feature type="region of interest" description="Disordered" evidence="1">
    <location>
        <begin position="1"/>
        <end position="95"/>
    </location>
</feature>
<organism evidence="2 3">
    <name type="scientific">Rhamnusium bicolor</name>
    <dbReference type="NCBI Taxonomy" id="1586634"/>
    <lineage>
        <taxon>Eukaryota</taxon>
        <taxon>Metazoa</taxon>
        <taxon>Ecdysozoa</taxon>
        <taxon>Arthropoda</taxon>
        <taxon>Hexapoda</taxon>
        <taxon>Insecta</taxon>
        <taxon>Pterygota</taxon>
        <taxon>Neoptera</taxon>
        <taxon>Endopterygota</taxon>
        <taxon>Coleoptera</taxon>
        <taxon>Polyphaga</taxon>
        <taxon>Cucujiformia</taxon>
        <taxon>Chrysomeloidea</taxon>
        <taxon>Cerambycidae</taxon>
        <taxon>Lepturinae</taxon>
        <taxon>Rhagiini</taxon>
        <taxon>Rhamnusium</taxon>
    </lineage>
</organism>
<dbReference type="Proteomes" id="UP001162156">
    <property type="component" value="Unassembled WGS sequence"/>
</dbReference>
<evidence type="ECO:0000313" key="3">
    <source>
        <dbReference type="Proteomes" id="UP001162156"/>
    </source>
</evidence>
<dbReference type="AlphaFoldDB" id="A0AAV8WZ46"/>
<dbReference type="GO" id="GO:0048011">
    <property type="term" value="P:neurotrophin TRK receptor signaling pathway"/>
    <property type="evidence" value="ECO:0007669"/>
    <property type="project" value="InterPro"/>
</dbReference>
<dbReference type="EMBL" id="JANEYF010004235">
    <property type="protein sequence ID" value="KAJ8931757.1"/>
    <property type="molecule type" value="Genomic_DNA"/>
</dbReference>
<feature type="compositionally biased region" description="Polar residues" evidence="1">
    <location>
        <begin position="25"/>
        <end position="44"/>
    </location>
</feature>
<protein>
    <submittedName>
        <fullName evidence="2">Uncharacterized protein</fullName>
    </submittedName>
</protein>
<feature type="compositionally biased region" description="Basic residues" evidence="1">
    <location>
        <begin position="1"/>
        <end position="10"/>
    </location>
</feature>
<sequence length="156" mass="16570">MNPKSAKKNKAAAGSTSMRPDRLSDQISTGGLTLSTDSPVQSTRHTPKRQKSSPVAPPYSLDAEGLFEFEGSDGVASLPSTDVEDSDKEAKGSIAKSLPMNIPAFMSKPRDSIEDLDDIPQDDNVDIAASIKALAKSVHGDAVFGDLPRPRFSTQI</sequence>
<proteinExistence type="predicted"/>
<dbReference type="Pfam" id="PF15798">
    <property type="entry name" value="PRAS"/>
    <property type="match status" value="1"/>
</dbReference>
<evidence type="ECO:0000313" key="2">
    <source>
        <dbReference type="EMBL" id="KAJ8931757.1"/>
    </source>
</evidence>
<accession>A0AAV8WZ46</accession>
<evidence type="ECO:0000256" key="1">
    <source>
        <dbReference type="SAM" id="MobiDB-lite"/>
    </source>
</evidence>
<comment type="caution">
    <text evidence="2">The sequence shown here is derived from an EMBL/GenBank/DDBJ whole genome shotgun (WGS) entry which is preliminary data.</text>
</comment>
<dbReference type="InterPro" id="IPR026682">
    <property type="entry name" value="AKT1S1"/>
</dbReference>
<gene>
    <name evidence="2" type="ORF">NQ314_015289</name>
</gene>
<keyword evidence="3" id="KW-1185">Reference proteome</keyword>
<dbReference type="GO" id="GO:0005737">
    <property type="term" value="C:cytoplasm"/>
    <property type="evidence" value="ECO:0007669"/>
    <property type="project" value="TreeGrafter"/>
</dbReference>
<dbReference type="GO" id="GO:0032007">
    <property type="term" value="P:negative regulation of TOR signaling"/>
    <property type="evidence" value="ECO:0007669"/>
    <property type="project" value="InterPro"/>
</dbReference>